<sequence length="235" mass="25720">MSAHILIVDDNAEMRELVGRALRREGHRVSAAADGRAMRDALAAAPVDLILLDLMLPGEDGLTLCRDLRATSAVPVIMLTAKGEELDRVLGLKMGADDYIPKPFSTLELLARVEAVLRRARGSAPPAEAPKRLRFAGWVLDLDRRELCSAEGLVVPLSTGEFNLLLALVERPRRVLSREQLLDLARGRSAVVFDRSIDTQVSRLRRKIEPDAKSPEIIKTVWGGGYMLAADVSPA</sequence>
<keyword evidence="4" id="KW-0902">Two-component regulatory system</keyword>
<dbReference type="SUPFAM" id="SSF46894">
    <property type="entry name" value="C-terminal effector domain of the bipartite response regulators"/>
    <property type="match status" value="1"/>
</dbReference>
<accession>A0A212JI99</accession>
<evidence type="ECO:0000313" key="13">
    <source>
        <dbReference type="EMBL" id="SBV99162.1"/>
    </source>
</evidence>
<dbReference type="FunFam" id="1.10.10.10:FF:000099">
    <property type="entry name" value="Two-component system response regulator TorR"/>
    <property type="match status" value="1"/>
</dbReference>
<dbReference type="InterPro" id="IPR016032">
    <property type="entry name" value="Sig_transdc_resp-reg_C-effctor"/>
</dbReference>
<gene>
    <name evidence="13" type="primary">ompR</name>
    <name evidence="13" type="ORF">KL86APRO_11115</name>
</gene>
<dbReference type="PROSITE" id="PS50110">
    <property type="entry name" value="RESPONSE_REGULATORY"/>
    <property type="match status" value="1"/>
</dbReference>
<proteinExistence type="predicted"/>
<dbReference type="PANTHER" id="PTHR48111:SF4">
    <property type="entry name" value="DNA-BINDING DUAL TRANSCRIPTIONAL REGULATOR OMPR"/>
    <property type="match status" value="1"/>
</dbReference>
<reference evidence="13" key="1">
    <citation type="submission" date="2016-04" db="EMBL/GenBank/DDBJ databases">
        <authorList>
            <person name="Evans L.H."/>
            <person name="Alamgir A."/>
            <person name="Owens N."/>
            <person name="Weber N.D."/>
            <person name="Virtaneva K."/>
            <person name="Barbian K."/>
            <person name="Babar A."/>
            <person name="Rosenke K."/>
        </authorList>
    </citation>
    <scope>NUCLEOTIDE SEQUENCE</scope>
    <source>
        <strain evidence="13">86</strain>
    </source>
</reference>
<evidence type="ECO:0000256" key="10">
    <source>
        <dbReference type="PROSITE-ProRule" id="PRU01091"/>
    </source>
</evidence>
<keyword evidence="6 10" id="KW-0238">DNA-binding</keyword>
<dbReference type="GO" id="GO:0000156">
    <property type="term" value="F:phosphorelay response regulator activity"/>
    <property type="evidence" value="ECO:0007669"/>
    <property type="project" value="TreeGrafter"/>
</dbReference>
<dbReference type="Gene3D" id="3.40.50.2300">
    <property type="match status" value="1"/>
</dbReference>
<dbReference type="InterPro" id="IPR011006">
    <property type="entry name" value="CheY-like_superfamily"/>
</dbReference>
<evidence type="ECO:0000256" key="4">
    <source>
        <dbReference type="ARBA" id="ARBA00023012"/>
    </source>
</evidence>
<dbReference type="Gene3D" id="6.10.250.690">
    <property type="match status" value="1"/>
</dbReference>
<dbReference type="EMBL" id="FLUO01000001">
    <property type="protein sequence ID" value="SBV99162.1"/>
    <property type="molecule type" value="Genomic_DNA"/>
</dbReference>
<keyword evidence="7" id="KW-0804">Transcription</keyword>
<keyword evidence="3 9" id="KW-0597">Phosphoprotein</keyword>
<evidence type="ECO:0000256" key="9">
    <source>
        <dbReference type="PROSITE-ProRule" id="PRU00169"/>
    </source>
</evidence>
<comment type="subcellular location">
    <subcellularLocation>
        <location evidence="1">Cytoplasm</location>
    </subcellularLocation>
</comment>
<dbReference type="GO" id="GO:0000976">
    <property type="term" value="F:transcription cis-regulatory region binding"/>
    <property type="evidence" value="ECO:0007669"/>
    <property type="project" value="TreeGrafter"/>
</dbReference>
<feature type="modified residue" description="4-aspartylphosphate" evidence="9">
    <location>
        <position position="53"/>
    </location>
</feature>
<evidence type="ECO:0000256" key="5">
    <source>
        <dbReference type="ARBA" id="ARBA00023015"/>
    </source>
</evidence>
<protein>
    <recommendedName>
        <fullName evidence="8">Regulatory protein VirG</fullName>
    </recommendedName>
</protein>
<dbReference type="Pfam" id="PF00072">
    <property type="entry name" value="Response_reg"/>
    <property type="match status" value="1"/>
</dbReference>
<evidence type="ECO:0000259" key="12">
    <source>
        <dbReference type="PROSITE" id="PS51755"/>
    </source>
</evidence>
<evidence type="ECO:0000256" key="3">
    <source>
        <dbReference type="ARBA" id="ARBA00022553"/>
    </source>
</evidence>
<dbReference type="SMART" id="SM00862">
    <property type="entry name" value="Trans_reg_C"/>
    <property type="match status" value="1"/>
</dbReference>
<dbReference type="GO" id="GO:0032993">
    <property type="term" value="C:protein-DNA complex"/>
    <property type="evidence" value="ECO:0007669"/>
    <property type="project" value="TreeGrafter"/>
</dbReference>
<keyword evidence="2" id="KW-0963">Cytoplasm</keyword>
<dbReference type="FunFam" id="3.40.50.2300:FF:000001">
    <property type="entry name" value="DNA-binding response regulator PhoB"/>
    <property type="match status" value="1"/>
</dbReference>
<evidence type="ECO:0000256" key="6">
    <source>
        <dbReference type="ARBA" id="ARBA00023125"/>
    </source>
</evidence>
<feature type="domain" description="OmpR/PhoB-type" evidence="12">
    <location>
        <begin position="130"/>
        <end position="230"/>
    </location>
</feature>
<dbReference type="GO" id="GO:0005829">
    <property type="term" value="C:cytosol"/>
    <property type="evidence" value="ECO:0007669"/>
    <property type="project" value="TreeGrafter"/>
</dbReference>
<dbReference type="CDD" id="cd00383">
    <property type="entry name" value="trans_reg_C"/>
    <property type="match status" value="1"/>
</dbReference>
<dbReference type="SMART" id="SM00448">
    <property type="entry name" value="REC"/>
    <property type="match status" value="1"/>
</dbReference>
<dbReference type="InterPro" id="IPR001867">
    <property type="entry name" value="OmpR/PhoB-type_DNA-bd"/>
</dbReference>
<dbReference type="PROSITE" id="PS51755">
    <property type="entry name" value="OMPR_PHOB"/>
    <property type="match status" value="1"/>
</dbReference>
<dbReference type="PANTHER" id="PTHR48111">
    <property type="entry name" value="REGULATOR OF RPOS"/>
    <property type="match status" value="1"/>
</dbReference>
<feature type="domain" description="Response regulatory" evidence="11">
    <location>
        <begin position="4"/>
        <end position="117"/>
    </location>
</feature>
<evidence type="ECO:0000256" key="1">
    <source>
        <dbReference type="ARBA" id="ARBA00004496"/>
    </source>
</evidence>
<dbReference type="Pfam" id="PF00486">
    <property type="entry name" value="Trans_reg_C"/>
    <property type="match status" value="1"/>
</dbReference>
<dbReference type="GO" id="GO:0006355">
    <property type="term" value="P:regulation of DNA-templated transcription"/>
    <property type="evidence" value="ECO:0007669"/>
    <property type="project" value="InterPro"/>
</dbReference>
<dbReference type="AlphaFoldDB" id="A0A212JI99"/>
<evidence type="ECO:0000259" key="11">
    <source>
        <dbReference type="PROSITE" id="PS50110"/>
    </source>
</evidence>
<feature type="DNA-binding region" description="OmpR/PhoB-type" evidence="10">
    <location>
        <begin position="130"/>
        <end position="230"/>
    </location>
</feature>
<dbReference type="InterPro" id="IPR001789">
    <property type="entry name" value="Sig_transdc_resp-reg_receiver"/>
</dbReference>
<dbReference type="InterPro" id="IPR036388">
    <property type="entry name" value="WH-like_DNA-bd_sf"/>
</dbReference>
<dbReference type="InterPro" id="IPR039420">
    <property type="entry name" value="WalR-like"/>
</dbReference>
<name>A0A212JI99_9PROT</name>
<dbReference type="SUPFAM" id="SSF52172">
    <property type="entry name" value="CheY-like"/>
    <property type="match status" value="1"/>
</dbReference>
<evidence type="ECO:0000256" key="8">
    <source>
        <dbReference type="ARBA" id="ARBA00067337"/>
    </source>
</evidence>
<evidence type="ECO:0000256" key="7">
    <source>
        <dbReference type="ARBA" id="ARBA00023163"/>
    </source>
</evidence>
<evidence type="ECO:0000256" key="2">
    <source>
        <dbReference type="ARBA" id="ARBA00022490"/>
    </source>
</evidence>
<keyword evidence="5" id="KW-0805">Transcription regulation</keyword>
<dbReference type="Gene3D" id="1.10.10.10">
    <property type="entry name" value="Winged helix-like DNA-binding domain superfamily/Winged helix DNA-binding domain"/>
    <property type="match status" value="1"/>
</dbReference>
<organism evidence="13">
    <name type="scientific">uncultured Alphaproteobacteria bacterium</name>
    <dbReference type="NCBI Taxonomy" id="91750"/>
    <lineage>
        <taxon>Bacteria</taxon>
        <taxon>Pseudomonadati</taxon>
        <taxon>Pseudomonadota</taxon>
        <taxon>Alphaproteobacteria</taxon>
        <taxon>environmental samples</taxon>
    </lineage>
</organism>